<proteinExistence type="predicted"/>
<dbReference type="RefSeq" id="WP_234761745.1">
    <property type="nucleotide sequence ID" value="NZ_JAKEIP010000018.1"/>
</dbReference>
<dbReference type="PROSITE" id="PS51318">
    <property type="entry name" value="TAT"/>
    <property type="match status" value="1"/>
</dbReference>
<dbReference type="InterPro" id="IPR011041">
    <property type="entry name" value="Quinoprot_gluc/sorb_DH_b-prop"/>
</dbReference>
<dbReference type="InterPro" id="IPR012938">
    <property type="entry name" value="Glc/Sorbosone_DH"/>
</dbReference>
<evidence type="ECO:0000313" key="3">
    <source>
        <dbReference type="EMBL" id="MCF1593429.1"/>
    </source>
</evidence>
<dbReference type="SUPFAM" id="SSF50952">
    <property type="entry name" value="Soluble quinoprotein glucose dehydrogenase"/>
    <property type="match status" value="1"/>
</dbReference>
<dbReference type="InterPro" id="IPR011042">
    <property type="entry name" value="6-blade_b-propeller_TolB-like"/>
</dbReference>
<evidence type="ECO:0000256" key="1">
    <source>
        <dbReference type="SAM" id="SignalP"/>
    </source>
</evidence>
<evidence type="ECO:0000313" key="4">
    <source>
        <dbReference type="Proteomes" id="UP001139384"/>
    </source>
</evidence>
<dbReference type="Gene3D" id="2.120.10.30">
    <property type="entry name" value="TolB, C-terminal domain"/>
    <property type="match status" value="1"/>
</dbReference>
<gene>
    <name evidence="3" type="ORF">L0P92_07595</name>
</gene>
<dbReference type="Pfam" id="PF07995">
    <property type="entry name" value="GSDH"/>
    <property type="match status" value="1"/>
</dbReference>
<name>A0A9X1PWA9_STRM4</name>
<sequence>MTDTRSPKRHSYLMGTAAMAAATVLAAGLTQPVAAAPNAADGGAPAGVTTLSAGWQTPWGISFLPDGRSALVTERLTYQVHRLDRDGTKKRVGEVPYTVPGPSDQGSGGLLGVAPSPTWDGKKDKRVFFMHTTRNETRVARMDYDGTSLRNYKPLVTGIRRGGDHNGGRIAFGPDKYLYVSTGDALQRNLAQNKSSLNGKILRITTTGAPAPGNPFGNRVYSYGHRNPQGLAWDREGRLWSAEIGQEAKDEINLIKRGANYGWPTCEGPCAVNGMSNPKATFTPDKGVPAQLAIVRNVLYVSSLRGQRLWRVPIIGSSERLGTKTAFYPGRYGRLRAIAKVPGVNELWLGTSDRGNGRNLILRVPIK</sequence>
<dbReference type="PANTHER" id="PTHR19328">
    <property type="entry name" value="HEDGEHOG-INTERACTING PROTEIN"/>
    <property type="match status" value="1"/>
</dbReference>
<dbReference type="EMBL" id="JAKEIP010000018">
    <property type="protein sequence ID" value="MCF1593429.1"/>
    <property type="molecule type" value="Genomic_DNA"/>
</dbReference>
<feature type="chain" id="PRO_5040894682" evidence="1">
    <location>
        <begin position="36"/>
        <end position="367"/>
    </location>
</feature>
<keyword evidence="1" id="KW-0732">Signal</keyword>
<dbReference type="PANTHER" id="PTHR19328:SF13">
    <property type="entry name" value="HIPL1 PROTEIN"/>
    <property type="match status" value="1"/>
</dbReference>
<feature type="signal peptide" evidence="1">
    <location>
        <begin position="1"/>
        <end position="35"/>
    </location>
</feature>
<reference evidence="3" key="1">
    <citation type="submission" date="2022-01" db="EMBL/GenBank/DDBJ databases">
        <title>Draft Genome Sequences of Seven Type Strains of the Genus Streptomyces.</title>
        <authorList>
            <person name="Aziz S."/>
            <person name="Coretto E."/>
            <person name="Chronakova A."/>
            <person name="Sproer C."/>
            <person name="Huber K."/>
            <person name="Nouioui I."/>
            <person name="Gross H."/>
        </authorList>
    </citation>
    <scope>NUCLEOTIDE SEQUENCE</scope>
    <source>
        <strain evidence="3">DSM 103493</strain>
    </source>
</reference>
<feature type="domain" description="Glucose/Sorbosone dehydrogenase" evidence="2">
    <location>
        <begin position="56"/>
        <end position="354"/>
    </location>
</feature>
<accession>A0A9X1PWA9</accession>
<protein>
    <submittedName>
        <fullName evidence="3">PQQ-dependent sugar dehydrogenase</fullName>
    </submittedName>
</protein>
<keyword evidence="4" id="KW-1185">Reference proteome</keyword>
<dbReference type="InterPro" id="IPR006311">
    <property type="entry name" value="TAT_signal"/>
</dbReference>
<organism evidence="3 4">
    <name type="scientific">Streptomyces muensis</name>
    <dbReference type="NCBI Taxonomy" id="1077944"/>
    <lineage>
        <taxon>Bacteria</taxon>
        <taxon>Bacillati</taxon>
        <taxon>Actinomycetota</taxon>
        <taxon>Actinomycetes</taxon>
        <taxon>Kitasatosporales</taxon>
        <taxon>Streptomycetaceae</taxon>
        <taxon>Streptomyces</taxon>
    </lineage>
</organism>
<dbReference type="Proteomes" id="UP001139384">
    <property type="component" value="Unassembled WGS sequence"/>
</dbReference>
<comment type="caution">
    <text evidence="3">The sequence shown here is derived from an EMBL/GenBank/DDBJ whole genome shotgun (WGS) entry which is preliminary data.</text>
</comment>
<evidence type="ECO:0000259" key="2">
    <source>
        <dbReference type="Pfam" id="PF07995"/>
    </source>
</evidence>
<dbReference type="AlphaFoldDB" id="A0A9X1PWA9"/>